<accession>A0AAX4J4B4</accession>
<keyword evidence="3" id="KW-0640">Prion</keyword>
<protein>
    <submittedName>
        <fullName evidence="3">Het-s prion-forming domain, prion-inhibition and propagation, HeLo</fullName>
    </submittedName>
</protein>
<dbReference type="PANTHER" id="PTHR37542">
    <property type="entry name" value="HELO DOMAIN-CONTAINING PROTEIN-RELATED"/>
    <property type="match status" value="1"/>
</dbReference>
<evidence type="ECO:0000313" key="4">
    <source>
        <dbReference type="Proteomes" id="UP001322277"/>
    </source>
</evidence>
<dbReference type="Pfam" id="PF11558">
    <property type="entry name" value="HET-s_218-289"/>
    <property type="match status" value="1"/>
</dbReference>
<evidence type="ECO:0000313" key="3">
    <source>
        <dbReference type="EMBL" id="WQF90412.1"/>
    </source>
</evidence>
<dbReference type="AlphaFoldDB" id="A0AAX4J4B4"/>
<name>A0AAX4J4B4_9PEZI</name>
<dbReference type="RefSeq" id="XP_062787633.1">
    <property type="nucleotide sequence ID" value="XM_062931582.1"/>
</dbReference>
<dbReference type="KEGG" id="cdet:87951926"/>
<feature type="domain" description="Prion-inhibition and propagation HeLo" evidence="2">
    <location>
        <begin position="6"/>
        <end position="200"/>
    </location>
</feature>
<dbReference type="InterPro" id="IPR021084">
    <property type="entry name" value="Het-s_prion_dom"/>
</dbReference>
<dbReference type="Gene3D" id="1.20.120.1020">
    <property type="entry name" value="Prion-inhibition and propagation, HeLo domain"/>
    <property type="match status" value="1"/>
</dbReference>
<dbReference type="Pfam" id="PF14479">
    <property type="entry name" value="HeLo"/>
    <property type="match status" value="1"/>
</dbReference>
<dbReference type="InterPro" id="IPR038305">
    <property type="entry name" value="HeLo_sf"/>
</dbReference>
<evidence type="ECO:0000259" key="1">
    <source>
        <dbReference type="Pfam" id="PF11558"/>
    </source>
</evidence>
<keyword evidence="3" id="KW-0034">Amyloid</keyword>
<dbReference type="GeneID" id="87951926"/>
<keyword evidence="4" id="KW-1185">Reference proteome</keyword>
<gene>
    <name evidence="3" type="ORF">CDEST_15426</name>
</gene>
<reference evidence="4" key="1">
    <citation type="journal article" date="2023" name="bioRxiv">
        <title>Complete genome of the Medicago anthracnose fungus, Colletotrichum destructivum, reveals a mini-chromosome-like region within a core chromosome.</title>
        <authorList>
            <person name="Lapalu N."/>
            <person name="Simon A."/>
            <person name="Lu A."/>
            <person name="Plaumann P.-L."/>
            <person name="Amselem J."/>
            <person name="Pigne S."/>
            <person name="Auger A."/>
            <person name="Koch C."/>
            <person name="Dallery J.-F."/>
            <person name="O'Connell R.J."/>
        </authorList>
    </citation>
    <scope>NUCLEOTIDE SEQUENCE [LARGE SCALE GENOMIC DNA]</scope>
    <source>
        <strain evidence="4">CBS 520.97</strain>
    </source>
</reference>
<feature type="domain" description="Het-s prion-forming" evidence="1">
    <location>
        <begin position="218"/>
        <end position="281"/>
    </location>
</feature>
<dbReference type="EMBL" id="CP137315">
    <property type="protein sequence ID" value="WQF90412.1"/>
    <property type="molecule type" value="Genomic_DNA"/>
</dbReference>
<organism evidence="3 4">
    <name type="scientific">Colletotrichum destructivum</name>
    <dbReference type="NCBI Taxonomy" id="34406"/>
    <lineage>
        <taxon>Eukaryota</taxon>
        <taxon>Fungi</taxon>
        <taxon>Dikarya</taxon>
        <taxon>Ascomycota</taxon>
        <taxon>Pezizomycotina</taxon>
        <taxon>Sordariomycetes</taxon>
        <taxon>Hypocreomycetidae</taxon>
        <taxon>Glomerellales</taxon>
        <taxon>Glomerellaceae</taxon>
        <taxon>Colletotrichum</taxon>
        <taxon>Colletotrichum destructivum species complex</taxon>
    </lineage>
</organism>
<dbReference type="Proteomes" id="UP001322277">
    <property type="component" value="Chromosome 11"/>
</dbReference>
<evidence type="ECO:0000259" key="2">
    <source>
        <dbReference type="Pfam" id="PF14479"/>
    </source>
</evidence>
<proteinExistence type="predicted"/>
<dbReference type="InterPro" id="IPR029498">
    <property type="entry name" value="HeLo_dom"/>
</dbReference>
<sequence length="284" mass="31903">MAEVFGVVTGALSVAALFNNCVDCFEYIQLGRRFGRDYQRCQLKLDVARTRLSRWGEAVDVSKDATFSTNTPVEQPVQLAQSILEEIMDLFQAANKTSRRYEKTAKPEELDLYTEKDLTLVFGRLHDRLKGVAHRRQNDIGLAKKTAWALYDGREFERTIDRITGFVDDLEKLFPVEATCRRLAGIEIEDVEDEPTLAVLKEAAQDTDKALFDATAQKVQTISSRNFAKEVRGAGNADVQVGNQYSEEMFRGVAIAERTSNSTEVVDAKDTSRVQIGGRFGVRF</sequence>
<dbReference type="PANTHER" id="PTHR37542:SF3">
    <property type="entry name" value="PRION-INHIBITION AND PROPAGATION HELO DOMAIN-CONTAINING PROTEIN"/>
    <property type="match status" value="1"/>
</dbReference>